<evidence type="ECO:0000256" key="5">
    <source>
        <dbReference type="SAM" id="MobiDB-lite"/>
    </source>
</evidence>
<evidence type="ECO:0000256" key="1">
    <source>
        <dbReference type="ARBA" id="ARBA00022723"/>
    </source>
</evidence>
<keyword evidence="8" id="KW-1185">Reference proteome</keyword>
<feature type="compositionally biased region" description="Low complexity" evidence="5">
    <location>
        <begin position="183"/>
        <end position="208"/>
    </location>
</feature>
<dbReference type="STRING" id="708187.A0A1Q8RXB7"/>
<comment type="caution">
    <text evidence="7">The sequence shown here is derived from an EMBL/GenBank/DDBJ whole genome shotgun (WGS) entry which is preliminary data.</text>
</comment>
<accession>A0A1Q8RXB7</accession>
<keyword evidence="2 4" id="KW-0863">Zinc-finger</keyword>
<dbReference type="GO" id="GO:0008270">
    <property type="term" value="F:zinc ion binding"/>
    <property type="evidence" value="ECO:0007669"/>
    <property type="project" value="UniProtKB-KW"/>
</dbReference>
<evidence type="ECO:0000313" key="8">
    <source>
        <dbReference type="Proteomes" id="UP000186583"/>
    </source>
</evidence>
<dbReference type="PANTHER" id="PTHR21099">
    <property type="entry name" value="RAD201"/>
    <property type="match status" value="1"/>
</dbReference>
<feature type="region of interest" description="Disordered" evidence="5">
    <location>
        <begin position="168"/>
        <end position="582"/>
    </location>
</feature>
<feature type="zinc finger region" description="C3H1-type" evidence="4">
    <location>
        <begin position="1"/>
        <end position="25"/>
    </location>
</feature>
<feature type="compositionally biased region" description="Polar residues" evidence="5">
    <location>
        <begin position="240"/>
        <end position="290"/>
    </location>
</feature>
<feature type="compositionally biased region" description="Low complexity" evidence="5">
    <location>
        <begin position="345"/>
        <end position="359"/>
    </location>
</feature>
<dbReference type="GO" id="GO:0005634">
    <property type="term" value="C:nucleus"/>
    <property type="evidence" value="ECO:0007669"/>
    <property type="project" value="TreeGrafter"/>
</dbReference>
<dbReference type="InterPro" id="IPR036855">
    <property type="entry name" value="Znf_CCCH_sf"/>
</dbReference>
<dbReference type="SUPFAM" id="SSF90229">
    <property type="entry name" value="CCCH zinc finger"/>
    <property type="match status" value="1"/>
</dbReference>
<dbReference type="EMBL" id="MPGH01000067">
    <property type="protein sequence ID" value="OLN90033.1"/>
    <property type="molecule type" value="Genomic_DNA"/>
</dbReference>
<keyword evidence="3 4" id="KW-0862">Zinc</keyword>
<dbReference type="CDD" id="cd23954">
    <property type="entry name" value="AMO1_CTD"/>
    <property type="match status" value="1"/>
</dbReference>
<feature type="compositionally biased region" description="Polar residues" evidence="5">
    <location>
        <begin position="364"/>
        <end position="395"/>
    </location>
</feature>
<dbReference type="PROSITE" id="PS50103">
    <property type="entry name" value="ZF_C3H1"/>
    <property type="match status" value="1"/>
</dbReference>
<name>A0A1Q8RXB7_9PEZI</name>
<dbReference type="InterPro" id="IPR000571">
    <property type="entry name" value="Znf_CCCH"/>
</dbReference>
<reference evidence="7 8" key="1">
    <citation type="submission" date="2016-11" db="EMBL/GenBank/DDBJ databases">
        <title>Draft Genome Assembly of Colletotrichum chlorophyti a pathogen of herbaceous plants.</title>
        <authorList>
            <person name="Gan P."/>
            <person name="Narusaka M."/>
            <person name="Tsushima A."/>
            <person name="Narusaka Y."/>
            <person name="Takano Y."/>
            <person name="Shirasu K."/>
        </authorList>
    </citation>
    <scope>NUCLEOTIDE SEQUENCE [LARGE SCALE GENOMIC DNA]</scope>
    <source>
        <strain evidence="7 8">NTL11</strain>
    </source>
</reference>
<evidence type="ECO:0000259" key="6">
    <source>
        <dbReference type="PROSITE" id="PS50103"/>
    </source>
</evidence>
<keyword evidence="1 4" id="KW-0479">Metal-binding</keyword>
<dbReference type="OrthoDB" id="20729at2759"/>
<organism evidence="7 8">
    <name type="scientific">Colletotrichum chlorophyti</name>
    <dbReference type="NCBI Taxonomy" id="708187"/>
    <lineage>
        <taxon>Eukaryota</taxon>
        <taxon>Fungi</taxon>
        <taxon>Dikarya</taxon>
        <taxon>Ascomycota</taxon>
        <taxon>Pezizomycotina</taxon>
        <taxon>Sordariomycetes</taxon>
        <taxon>Hypocreomycetidae</taxon>
        <taxon>Glomerellales</taxon>
        <taxon>Glomerellaceae</taxon>
        <taxon>Colletotrichum</taxon>
    </lineage>
</organism>
<dbReference type="SMART" id="SM00356">
    <property type="entry name" value="ZnF_C3H1"/>
    <property type="match status" value="1"/>
</dbReference>
<dbReference type="AlphaFoldDB" id="A0A1Q8RXB7"/>
<feature type="compositionally biased region" description="Low complexity" evidence="5">
    <location>
        <begin position="215"/>
        <end position="225"/>
    </location>
</feature>
<dbReference type="PANTHER" id="PTHR21099:SF2">
    <property type="entry name" value="SI:CH211-113E8.11"/>
    <property type="match status" value="1"/>
</dbReference>
<feature type="domain" description="C3H1-type" evidence="6">
    <location>
        <begin position="1"/>
        <end position="25"/>
    </location>
</feature>
<dbReference type="InterPro" id="IPR041367">
    <property type="entry name" value="Znf-CCCH_4"/>
</dbReference>
<dbReference type="Pfam" id="PF18044">
    <property type="entry name" value="zf-CCCH_4"/>
    <property type="match status" value="1"/>
</dbReference>
<protein>
    <submittedName>
        <fullName evidence="7">Nucleoporin AMO1</fullName>
    </submittedName>
</protein>
<feature type="compositionally biased region" description="Polar residues" evidence="5">
    <location>
        <begin position="409"/>
        <end position="444"/>
    </location>
</feature>
<feature type="compositionally biased region" description="Polar residues" evidence="5">
    <location>
        <begin position="541"/>
        <end position="551"/>
    </location>
</feature>
<dbReference type="Proteomes" id="UP000186583">
    <property type="component" value="Unassembled WGS sequence"/>
</dbReference>
<evidence type="ECO:0000256" key="4">
    <source>
        <dbReference type="PROSITE-ProRule" id="PRU00723"/>
    </source>
</evidence>
<evidence type="ECO:0000256" key="3">
    <source>
        <dbReference type="ARBA" id="ARBA00022833"/>
    </source>
</evidence>
<evidence type="ECO:0000256" key="2">
    <source>
        <dbReference type="ARBA" id="ARBA00022771"/>
    </source>
</evidence>
<dbReference type="Gene3D" id="4.10.1000.10">
    <property type="entry name" value="Zinc finger, CCCH-type"/>
    <property type="match status" value="1"/>
</dbReference>
<proteinExistence type="predicted"/>
<gene>
    <name evidence="7" type="ORF">CCHL11_07250</name>
</gene>
<evidence type="ECO:0000313" key="7">
    <source>
        <dbReference type="EMBL" id="OLN90033.1"/>
    </source>
</evidence>
<feature type="compositionally biased region" description="Polar residues" evidence="5">
    <location>
        <begin position="325"/>
        <end position="334"/>
    </location>
</feature>
<feature type="compositionally biased region" description="Low complexity" evidence="5">
    <location>
        <begin position="463"/>
        <end position="481"/>
    </location>
</feature>
<sequence>MVICKFYEAGNCRYGQNCRFEHPRTQSNNRFAAFGANSGGGFSRGGNDALPYSLSKDAIEKDLTSEQPQWILSAYGPGRDAPEQLFGGPMREQSFEEMRLHHVLATESGNPQQALNQAQELYQQAQQQMTTAVGNLDGAMQFIIAAEQKHPNRIDICKQNTLPGGTTGEFAVGKRAGTSLGQSNPFSSNSSSATTANPFSTNNQQPSAFGGGAASSGSAFGQPSALGQRPSAFGTPAFGQPSQPTSAFGQPSQPTSAFGQPSQPTSAFGAPAQSSAPAFGQPSQPSSAFGQPSALGSGGSAFGQASSLGQKPNPFGAPAFGQPSRPASTGSAFGQASALGQKPNPFGGAAAGPSPFASAGGSGNTSSPFGQSAQNNASPSPFGQPAQSTAQNSSPFGAPSQPGTGAFGQPTQPATSNAFGQPSQPASSNPFGQPSQSQQATSNPFGAKPDAQPSGFGTASMDAQPAQPAQPAQSAFGQPAQLGQQANPFGQKPSAFGQPAGGLGGAAGANPFGSQPAVPSVPAAQGATAPGSGPYPPGSSKQHPPASSYSSKGMDGRLSMWKGKPVTYQNGTPGVREFNGPWKRIWFPDGPPNYNKDTELPDEAYDDRSKQQWQAFTQTGRFDGGMPELPPKREFCLWDL</sequence>